<name>A0A939HCP1_9CLOT</name>
<dbReference type="Pfam" id="PF16264">
    <property type="entry name" value="SatD"/>
    <property type="match status" value="1"/>
</dbReference>
<keyword evidence="2" id="KW-1185">Reference proteome</keyword>
<evidence type="ECO:0000313" key="2">
    <source>
        <dbReference type="Proteomes" id="UP000664218"/>
    </source>
</evidence>
<proteinExistence type="predicted"/>
<organism evidence="1 2">
    <name type="scientific">Proteiniclasticum aestuarii</name>
    <dbReference type="NCBI Taxonomy" id="2817862"/>
    <lineage>
        <taxon>Bacteria</taxon>
        <taxon>Bacillati</taxon>
        <taxon>Bacillota</taxon>
        <taxon>Clostridia</taxon>
        <taxon>Eubacteriales</taxon>
        <taxon>Clostridiaceae</taxon>
        <taxon>Proteiniclasticum</taxon>
    </lineage>
</organism>
<sequence>MYFMIIGELRGLETRQQRAQVEERLTEILKKVNEEYGGVIASNFTMTIGNEFQGLLHRGDKIMEIIDLLRFHMEGVELLFGIGAGDIETRITKLSIGVDGPAYWNAREALLNIHEDNDYGNLMIRIGAEENVSLLRMMNETLRLCGYMESRWRDTQREMVHQSVLLHGHDLSVKQIDLARELGLSSQALNQRIQSSGYYSYVRARREISQLLEAEWGNGNRS</sequence>
<accession>A0A939HCP1</accession>
<dbReference type="InterPro" id="IPR032580">
    <property type="entry name" value="SatD"/>
</dbReference>
<evidence type="ECO:0008006" key="3">
    <source>
        <dbReference type="Google" id="ProtNLM"/>
    </source>
</evidence>
<dbReference type="EMBL" id="JAFNJU010000011">
    <property type="protein sequence ID" value="MBO1265998.1"/>
    <property type="molecule type" value="Genomic_DNA"/>
</dbReference>
<dbReference type="AlphaFoldDB" id="A0A939HCP1"/>
<gene>
    <name evidence="1" type="ORF">J3A84_13245</name>
</gene>
<dbReference type="Proteomes" id="UP000664218">
    <property type="component" value="Unassembled WGS sequence"/>
</dbReference>
<comment type="caution">
    <text evidence="1">The sequence shown here is derived from an EMBL/GenBank/DDBJ whole genome shotgun (WGS) entry which is preliminary data.</text>
</comment>
<reference evidence="1" key="1">
    <citation type="submission" date="2021-03" db="EMBL/GenBank/DDBJ databases">
        <title>Proteiniclasticum marinus sp. nov., isolated from tidal flat sediment.</title>
        <authorList>
            <person name="Namirimu T."/>
            <person name="Yang J.-A."/>
            <person name="Yang S.-H."/>
            <person name="Kim Y.-J."/>
            <person name="Kwon K.K."/>
        </authorList>
    </citation>
    <scope>NUCLEOTIDE SEQUENCE</scope>
    <source>
        <strain evidence="1">SCR006</strain>
    </source>
</reference>
<protein>
    <recommendedName>
        <fullName evidence="3">SatD family (SatD)</fullName>
    </recommendedName>
</protein>
<evidence type="ECO:0000313" key="1">
    <source>
        <dbReference type="EMBL" id="MBO1265998.1"/>
    </source>
</evidence>
<dbReference type="RefSeq" id="WP_207600523.1">
    <property type="nucleotide sequence ID" value="NZ_JAFNJU010000011.1"/>
</dbReference>